<keyword evidence="3" id="KW-1185">Reference proteome</keyword>
<feature type="region of interest" description="Disordered" evidence="1">
    <location>
        <begin position="109"/>
        <end position="132"/>
    </location>
</feature>
<dbReference type="OrthoDB" id="4207369at2759"/>
<organism evidence="2 3">
    <name type="scientific">Passalora fulva</name>
    <name type="common">Tomato leaf mold</name>
    <name type="synonym">Cladosporium fulvum</name>
    <dbReference type="NCBI Taxonomy" id="5499"/>
    <lineage>
        <taxon>Eukaryota</taxon>
        <taxon>Fungi</taxon>
        <taxon>Dikarya</taxon>
        <taxon>Ascomycota</taxon>
        <taxon>Pezizomycotina</taxon>
        <taxon>Dothideomycetes</taxon>
        <taxon>Dothideomycetidae</taxon>
        <taxon>Mycosphaerellales</taxon>
        <taxon>Mycosphaerellaceae</taxon>
        <taxon>Fulvia</taxon>
    </lineage>
</organism>
<evidence type="ECO:0000313" key="3">
    <source>
        <dbReference type="Proteomes" id="UP000756132"/>
    </source>
</evidence>
<name>A0A9Q8LHK1_PASFU</name>
<reference evidence="2" key="2">
    <citation type="journal article" date="2022" name="Microb. Genom.">
        <title>A chromosome-scale genome assembly of the tomato pathogen Cladosporium fulvum reveals a compartmentalized genome architecture and the presence of a dispensable chromosome.</title>
        <authorList>
            <person name="Zaccaron A.Z."/>
            <person name="Chen L.H."/>
            <person name="Samaras A."/>
            <person name="Stergiopoulos I."/>
        </authorList>
    </citation>
    <scope>NUCLEOTIDE SEQUENCE</scope>
    <source>
        <strain evidence="2">Race5_Kim</strain>
    </source>
</reference>
<feature type="compositionally biased region" description="Low complexity" evidence="1">
    <location>
        <begin position="772"/>
        <end position="782"/>
    </location>
</feature>
<dbReference type="GeneID" id="71985956"/>
<feature type="compositionally biased region" description="Polar residues" evidence="1">
    <location>
        <begin position="423"/>
        <end position="441"/>
    </location>
</feature>
<dbReference type="AlphaFoldDB" id="A0A9Q8LHK1"/>
<feature type="compositionally biased region" description="Basic residues" evidence="1">
    <location>
        <begin position="1000"/>
        <end position="1009"/>
    </location>
</feature>
<feature type="region of interest" description="Disordered" evidence="1">
    <location>
        <begin position="165"/>
        <end position="480"/>
    </location>
</feature>
<protein>
    <submittedName>
        <fullName evidence="2">Uncharacterized protein</fullName>
    </submittedName>
</protein>
<reference evidence="2" key="1">
    <citation type="submission" date="2021-12" db="EMBL/GenBank/DDBJ databases">
        <authorList>
            <person name="Zaccaron A."/>
            <person name="Stergiopoulos I."/>
        </authorList>
    </citation>
    <scope>NUCLEOTIDE SEQUENCE</scope>
    <source>
        <strain evidence="2">Race5_Kim</strain>
    </source>
</reference>
<accession>A0A9Q8LHK1</accession>
<evidence type="ECO:0000256" key="1">
    <source>
        <dbReference type="SAM" id="MobiDB-lite"/>
    </source>
</evidence>
<dbReference type="RefSeq" id="XP_047761881.1">
    <property type="nucleotide sequence ID" value="XM_047905226.1"/>
</dbReference>
<feature type="compositionally biased region" description="Polar residues" evidence="1">
    <location>
        <begin position="320"/>
        <end position="329"/>
    </location>
</feature>
<evidence type="ECO:0000313" key="2">
    <source>
        <dbReference type="EMBL" id="UJO17515.1"/>
    </source>
</evidence>
<feature type="compositionally biased region" description="Basic and acidic residues" evidence="1">
    <location>
        <begin position="109"/>
        <end position="118"/>
    </location>
</feature>
<feature type="compositionally biased region" description="Low complexity" evidence="1">
    <location>
        <begin position="920"/>
        <end position="935"/>
    </location>
</feature>
<feature type="compositionally biased region" description="Polar residues" evidence="1">
    <location>
        <begin position="660"/>
        <end position="669"/>
    </location>
</feature>
<feature type="region of interest" description="Disordered" evidence="1">
    <location>
        <begin position="494"/>
        <end position="682"/>
    </location>
</feature>
<feature type="compositionally biased region" description="Polar residues" evidence="1">
    <location>
        <begin position="616"/>
        <end position="634"/>
    </location>
</feature>
<feature type="region of interest" description="Disordered" evidence="1">
    <location>
        <begin position="1"/>
        <end position="34"/>
    </location>
</feature>
<feature type="region of interest" description="Disordered" evidence="1">
    <location>
        <begin position="759"/>
        <end position="1009"/>
    </location>
</feature>
<dbReference type="Proteomes" id="UP000756132">
    <property type="component" value="Chromosome 5"/>
</dbReference>
<sequence length="1009" mass="108543">MDASDASLPPRDHTCTSSTMDPSTAFTSSSDSPLAAHLAPSNLPISRITRAWDRKPQSPFSRKKVRFGKVWKRNGTALNHNAPSTMFGGASGMFDAIGADSPARAVKKMRTDDGERVNAWEGRGSPTNRRIVTRGNHSGEELIALEEEEEAIQQDHQEEVLNVEVVNEDGTVEEVAEAGDLAQEEWEDESVADEADADSGAGTATNHDPNHATSIDDDTAEVQPEPQERGEEPHDVSACQTGSEGTTDHKVLEAMVPHLPQTTAIPDGFVSPVKERRRRPISQVRQANANRRRTLPTNFATQPSAIETLTSRAEGDGAVQSESVSTSEMRTGREPSAQTTAEPDRSSEQEAQLEVMHTEDNSAPEPSSHDAPDGEWEDVEDDGTLQPAAREATPEPFEQSGWVETVENTPSSEEEALEDARRYSSQIREQLNTLGSPSKLPSSPIPNIEGQHPRLPLRRSPRRQSTSPFKKGSLRPFDKPHLVAFTPVKMPVYRSTQGDDPFRSSPLPESAAAIAMGVDDMDVPQVTRSSSAPPEEPQMSPQKPKQPRISDDTALLQAFLKRATESKSGTNMSATARRESFENRRNSDTVRQALASPAANVAPFEVLADRDPNSPSPRKQNMLTEAETKSSALQEDQIEFDPLSPGRTSRRSGRSKKTSQQDPPTTSFLRPNKITVRGSQDPIVLKKSEAQELAYLTKANTRKNKGGSVLPPLKLTRMAKDGALEELPAADPATIDVDQPGRKGVKWAETLVAFYEGGNEPAESTMMDELNATDPVPDPTAAADHEMTGVPAVSAPSETPSKPKLRRLKPPRTASTPGKAPPPPAEVPSLQPEQSKVTKPKAPSTTKRRSRLATPAKPKDGVTAAVVDPPKEEGPLIKPIEEKAATEKIPVPKKKPTSRLPAPGSIARPLAQGKENAITASPPKKCAKAPAASDARNVNSAKVFAPKLDFKSSTDAPAPGVASPPKRVARGNLFAGGLGEAEGSAVKGRQEVPPSLGSPAKKRSRRVAG</sequence>
<feature type="compositionally biased region" description="Polar residues" evidence="1">
    <location>
        <begin position="283"/>
        <end position="311"/>
    </location>
</feature>
<feature type="compositionally biased region" description="Acidic residues" evidence="1">
    <location>
        <begin position="166"/>
        <end position="197"/>
    </location>
</feature>
<proteinExistence type="predicted"/>
<gene>
    <name evidence="2" type="ORF">CLAFUR5_06078</name>
</gene>
<feature type="compositionally biased region" description="Basic and acidic residues" evidence="1">
    <location>
        <begin position="869"/>
        <end position="886"/>
    </location>
</feature>
<dbReference type="KEGG" id="ffu:CLAFUR5_06078"/>
<feature type="compositionally biased region" description="Polar residues" evidence="1">
    <location>
        <begin position="15"/>
        <end position="32"/>
    </location>
</feature>
<feature type="compositionally biased region" description="Basic and acidic residues" evidence="1">
    <location>
        <begin position="576"/>
        <end position="588"/>
    </location>
</feature>
<feature type="compositionally biased region" description="Basic residues" evidence="1">
    <location>
        <begin position="648"/>
        <end position="657"/>
    </location>
</feature>
<dbReference type="EMBL" id="CP090167">
    <property type="protein sequence ID" value="UJO17515.1"/>
    <property type="molecule type" value="Genomic_DNA"/>
</dbReference>
<feature type="compositionally biased region" description="Acidic residues" evidence="1">
    <location>
        <begin position="373"/>
        <end position="383"/>
    </location>
</feature>
<feature type="compositionally biased region" description="Basic and acidic residues" evidence="1">
    <location>
        <begin position="226"/>
        <end position="235"/>
    </location>
</feature>